<dbReference type="Pfam" id="PF03969">
    <property type="entry name" value="AFG1_ATPase"/>
    <property type="match status" value="1"/>
</dbReference>
<evidence type="ECO:0000313" key="3">
    <source>
        <dbReference type="EMBL" id="PEH39011.1"/>
    </source>
</evidence>
<dbReference type="Proteomes" id="UP000220629">
    <property type="component" value="Unassembled WGS sequence"/>
</dbReference>
<dbReference type="GO" id="GO:0051301">
    <property type="term" value="P:cell division"/>
    <property type="evidence" value="ECO:0007669"/>
    <property type="project" value="UniProtKB-KW"/>
</dbReference>
<name>A0A2A7S603_BURGA</name>
<evidence type="ECO:0000256" key="1">
    <source>
        <dbReference type="ARBA" id="ARBA00022741"/>
    </source>
</evidence>
<dbReference type="PANTHER" id="PTHR12169">
    <property type="entry name" value="ATPASE N2B"/>
    <property type="match status" value="1"/>
</dbReference>
<evidence type="ECO:0000256" key="2">
    <source>
        <dbReference type="ARBA" id="ARBA00022840"/>
    </source>
</evidence>
<keyword evidence="2" id="KW-0067">ATP-binding</keyword>
<dbReference type="InterPro" id="IPR027417">
    <property type="entry name" value="P-loop_NTPase"/>
</dbReference>
<sequence length="342" mass="37453">MPTSPPLPAWLIAALERRALRLDADQLSAAARLDALLTGALPEDVIGAYCYGPPGRGKSLLAALFHEAYPGARVRTHFHAFLRDVNRRLVAAPPSDDKLGEVLAQWLGDSQLLWFDEFHVHDIADALILAALLRVAIARRVHLLFTSNQAPAALLPDPEFHHRFEPTIAALQAHCLMLPFEGAVDYRRIAPGPGRQAAPAGEATPGDGSLAALFARHGDTILATDTRVPIATRPLEARAAGAHTLFCDFDALCAQARSHLDYLDLAARYRVLILDHVALDASTARATLQRFVWLVDILYDQQASLVFLHDADHEARVGQRDDVHGIERTWSRISEMRAAARG</sequence>
<accession>A0A2A7S603</accession>
<protein>
    <submittedName>
        <fullName evidence="3">Cell division protein ZapE</fullName>
    </submittedName>
</protein>
<dbReference type="GO" id="GO:0005524">
    <property type="term" value="F:ATP binding"/>
    <property type="evidence" value="ECO:0007669"/>
    <property type="project" value="UniProtKB-KW"/>
</dbReference>
<dbReference type="Gene3D" id="3.40.50.300">
    <property type="entry name" value="P-loop containing nucleotide triphosphate hydrolases"/>
    <property type="match status" value="1"/>
</dbReference>
<gene>
    <name evidence="3" type="ORF">CRM94_32345</name>
</gene>
<keyword evidence="3" id="KW-0132">Cell division</keyword>
<reference evidence="4" key="1">
    <citation type="submission" date="2017-09" db="EMBL/GenBank/DDBJ databases">
        <title>FDA dAtabase for Regulatory Grade micrObial Sequences (FDA-ARGOS): Supporting development and validation of Infectious Disease Dx tests.</title>
        <authorList>
            <person name="Minogue T."/>
            <person name="Wolcott M."/>
            <person name="Wasieloski L."/>
            <person name="Aguilar W."/>
            <person name="Moore D."/>
            <person name="Tallon L."/>
            <person name="Sadzewicz L."/>
            <person name="Ott S."/>
            <person name="Zhao X."/>
            <person name="Nagaraj S."/>
            <person name="Vavikolanu K."/>
            <person name="Aluvathingal J."/>
            <person name="Nadendla S."/>
            <person name="Sichtig H."/>
        </authorList>
    </citation>
    <scope>NUCLEOTIDE SEQUENCE [LARGE SCALE GENOMIC DNA]</scope>
    <source>
        <strain evidence="4">FDAARGOS_390</strain>
    </source>
</reference>
<dbReference type="InterPro" id="IPR005654">
    <property type="entry name" value="ATPase_AFG1-like"/>
</dbReference>
<dbReference type="PANTHER" id="PTHR12169:SF6">
    <property type="entry name" value="AFG1-LIKE ATPASE"/>
    <property type="match status" value="1"/>
</dbReference>
<keyword evidence="1" id="KW-0547">Nucleotide-binding</keyword>
<dbReference type="EMBL" id="PDDY01000004">
    <property type="protein sequence ID" value="PEH39011.1"/>
    <property type="molecule type" value="Genomic_DNA"/>
</dbReference>
<keyword evidence="3" id="KW-0131">Cell cycle</keyword>
<dbReference type="GO" id="GO:0016887">
    <property type="term" value="F:ATP hydrolysis activity"/>
    <property type="evidence" value="ECO:0007669"/>
    <property type="project" value="InterPro"/>
</dbReference>
<comment type="caution">
    <text evidence="3">The sequence shown here is derived from an EMBL/GenBank/DDBJ whole genome shotgun (WGS) entry which is preliminary data.</text>
</comment>
<dbReference type="AlphaFoldDB" id="A0A2A7S603"/>
<dbReference type="NCBIfam" id="NF040713">
    <property type="entry name" value="ZapE"/>
    <property type="match status" value="1"/>
</dbReference>
<organism evidence="3 4">
    <name type="scientific">Burkholderia gladioli</name>
    <name type="common">Pseudomonas marginata</name>
    <name type="synonym">Phytomonas marginata</name>
    <dbReference type="NCBI Taxonomy" id="28095"/>
    <lineage>
        <taxon>Bacteria</taxon>
        <taxon>Pseudomonadati</taxon>
        <taxon>Pseudomonadota</taxon>
        <taxon>Betaproteobacteria</taxon>
        <taxon>Burkholderiales</taxon>
        <taxon>Burkholderiaceae</taxon>
        <taxon>Burkholderia</taxon>
    </lineage>
</organism>
<dbReference type="GO" id="GO:0005737">
    <property type="term" value="C:cytoplasm"/>
    <property type="evidence" value="ECO:0007669"/>
    <property type="project" value="TreeGrafter"/>
</dbReference>
<proteinExistence type="predicted"/>
<evidence type="ECO:0000313" key="4">
    <source>
        <dbReference type="Proteomes" id="UP000220629"/>
    </source>
</evidence>
<dbReference type="RefSeq" id="WP_098154276.1">
    <property type="nucleotide sequence ID" value="NZ_CADEQB010000016.1"/>
</dbReference>
<dbReference type="SUPFAM" id="SSF52540">
    <property type="entry name" value="P-loop containing nucleoside triphosphate hydrolases"/>
    <property type="match status" value="1"/>
</dbReference>
<dbReference type="GO" id="GO:0032153">
    <property type="term" value="C:cell division site"/>
    <property type="evidence" value="ECO:0007669"/>
    <property type="project" value="TreeGrafter"/>
</dbReference>